<keyword evidence="7 14" id="KW-0547">Nucleotide-binding</keyword>
<dbReference type="GO" id="GO:0005524">
    <property type="term" value="F:ATP binding"/>
    <property type="evidence" value="ECO:0007669"/>
    <property type="project" value="UniProtKB-UniRule"/>
</dbReference>
<evidence type="ECO:0000256" key="1">
    <source>
        <dbReference type="ARBA" id="ARBA00004651"/>
    </source>
</evidence>
<dbReference type="NCBIfam" id="TIGR01494">
    <property type="entry name" value="ATPase_P-type"/>
    <property type="match status" value="1"/>
</dbReference>
<dbReference type="SUPFAM" id="SSF55008">
    <property type="entry name" value="HMA, heavy metal-associated domain"/>
    <property type="match status" value="1"/>
</dbReference>
<dbReference type="GO" id="GO:0046872">
    <property type="term" value="F:metal ion binding"/>
    <property type="evidence" value="ECO:0007669"/>
    <property type="project" value="UniProtKB-KW"/>
</dbReference>
<dbReference type="SUPFAM" id="SSF81653">
    <property type="entry name" value="Calcium ATPase, transduction domain A"/>
    <property type="match status" value="1"/>
</dbReference>
<evidence type="ECO:0000259" key="15">
    <source>
        <dbReference type="PROSITE" id="PS50846"/>
    </source>
</evidence>
<dbReference type="InterPro" id="IPR036163">
    <property type="entry name" value="HMA_dom_sf"/>
</dbReference>
<accession>A0A6A8A4Y8</accession>
<dbReference type="Pfam" id="PF00702">
    <property type="entry name" value="Hydrolase"/>
    <property type="match status" value="1"/>
</dbReference>
<dbReference type="SUPFAM" id="SSF56784">
    <property type="entry name" value="HAD-like"/>
    <property type="match status" value="1"/>
</dbReference>
<name>A0A6A8A4Y8_9HYPH</name>
<dbReference type="PRINTS" id="PR00119">
    <property type="entry name" value="CATATPASE"/>
</dbReference>
<evidence type="ECO:0000256" key="6">
    <source>
        <dbReference type="ARBA" id="ARBA00022723"/>
    </source>
</evidence>
<dbReference type="InterPro" id="IPR044492">
    <property type="entry name" value="P_typ_ATPase_HD_dom"/>
</dbReference>
<dbReference type="InterPro" id="IPR006121">
    <property type="entry name" value="HMA_dom"/>
</dbReference>
<dbReference type="Gene3D" id="2.70.150.10">
    <property type="entry name" value="Calcium-transporting ATPase, cytoplasmic transduction domain A"/>
    <property type="match status" value="1"/>
</dbReference>
<dbReference type="EMBL" id="WIXI01000038">
    <property type="protein sequence ID" value="MQY45939.1"/>
    <property type="molecule type" value="Genomic_DNA"/>
</dbReference>
<dbReference type="SFLD" id="SFLDG00002">
    <property type="entry name" value="C1.7:_P-type_atpase_like"/>
    <property type="match status" value="1"/>
</dbReference>
<dbReference type="PANTHER" id="PTHR48085">
    <property type="entry name" value="CADMIUM/ZINC-TRANSPORTING ATPASE HMA2-RELATED"/>
    <property type="match status" value="1"/>
</dbReference>
<dbReference type="NCBIfam" id="TIGR01525">
    <property type="entry name" value="ATPase-IB_hvy"/>
    <property type="match status" value="1"/>
</dbReference>
<evidence type="ECO:0000256" key="2">
    <source>
        <dbReference type="ARBA" id="ARBA00006024"/>
    </source>
</evidence>
<feature type="transmembrane region" description="Helical" evidence="14">
    <location>
        <begin position="153"/>
        <end position="171"/>
    </location>
</feature>
<dbReference type="Gene3D" id="3.30.70.100">
    <property type="match status" value="1"/>
</dbReference>
<evidence type="ECO:0000256" key="12">
    <source>
        <dbReference type="ARBA" id="ARBA00039097"/>
    </source>
</evidence>
<dbReference type="Pfam" id="PF00122">
    <property type="entry name" value="E1-E2_ATPase"/>
    <property type="match status" value="1"/>
</dbReference>
<dbReference type="AlphaFoldDB" id="A0A6A8A4Y8"/>
<evidence type="ECO:0000256" key="3">
    <source>
        <dbReference type="ARBA" id="ARBA00022475"/>
    </source>
</evidence>
<keyword evidence="9" id="KW-1278">Translocase</keyword>
<keyword evidence="10 14" id="KW-1133">Transmembrane helix</keyword>
<comment type="similarity">
    <text evidence="2 14">Belongs to the cation transport ATPase (P-type) (TC 3.A.3) family. Type IB subfamily.</text>
</comment>
<feature type="transmembrane region" description="Helical" evidence="14">
    <location>
        <begin position="710"/>
        <end position="732"/>
    </location>
</feature>
<evidence type="ECO:0000256" key="13">
    <source>
        <dbReference type="ARBA" id="ARBA00047308"/>
    </source>
</evidence>
<dbReference type="InterPro" id="IPR001757">
    <property type="entry name" value="P_typ_ATPase"/>
</dbReference>
<dbReference type="PROSITE" id="PS00154">
    <property type="entry name" value="ATPASE_E1_E2"/>
    <property type="match status" value="1"/>
</dbReference>
<dbReference type="PROSITE" id="PS01047">
    <property type="entry name" value="HMA_1"/>
    <property type="match status" value="1"/>
</dbReference>
<sequence>MSNTVQTRFRVEGMDCASCAAKIDKAIRRMPGVTDVSVSVTAGTMTVMHNGSDLDAVGKTLSGLGYGAKPISPRGQLAAVDVPAHGHHVHGPDCSHNDHGQHDHATIHDGHACNGDHGHRHEHHDYSQGDANLHGHDHGTGGGPWWKSRKGRLTIMAGAALVAAYGVGHLVPAVATYAFILAMMVGLIPIARRAIMAARMGTPFSIEMLMTIAAVGALIINASEEAAAVVFLFLVGELLEGVAAGRARDSIRSLAALVPKTALLEIDGKTREVPAESLAVGAIILVRPGDRVSADGVIVSGESAIDEAPVTGESVPVQKSVDDPVFAGTVNGDAALRVRVTAAAEDNTIARVVRLVEEAQESKAPTERFIDRFSRYYTPGVVAVAALVAVLPPLFADGDWSEWTYKGLAILLIGCPCALVISTPAAIAAALSAGARRGLLMKGGAVLEGLGKLTAVAFDKTGTLTAGKPVVTDILPFGRKGEDVLRYAASLEAGSSHPLALAILEKADEDGIDLLPAMAARALGGKGVTAIIDGTEIFLGSLNAAAERVALSAAHTRSISSLNDDGKTVSVLIIGEVLAGAIAMRDEPRADAIAGLKTLTDAGLKTVMLTGDNKRTATAVGAQLGIEVRAELMPEDKQRIVVDLKKEGHVVGKIGDGINDAPALAAADIGIAMGGGTDVALETADAAVLHGRVGDVALMIDLSKRTMRNIFQNIAIALGLKAVFLVTTIIGITGLWPAILADTGATVLVTMNALRLLKPIK</sequence>
<evidence type="ECO:0000256" key="4">
    <source>
        <dbReference type="ARBA" id="ARBA00022553"/>
    </source>
</evidence>
<evidence type="ECO:0000256" key="7">
    <source>
        <dbReference type="ARBA" id="ARBA00022741"/>
    </source>
</evidence>
<comment type="caution">
    <text evidence="16">The sequence shown here is derived from an EMBL/GenBank/DDBJ whole genome shotgun (WGS) entry which is preliminary data.</text>
</comment>
<dbReference type="InterPro" id="IPR018303">
    <property type="entry name" value="ATPase_P-typ_P_site"/>
</dbReference>
<dbReference type="InterPro" id="IPR023299">
    <property type="entry name" value="ATPase_P-typ_cyto_dom_N"/>
</dbReference>
<keyword evidence="17" id="KW-1185">Reference proteome</keyword>
<proteinExistence type="inferred from homology"/>
<protein>
    <recommendedName>
        <fullName evidence="12">P-type Zn(2+) transporter</fullName>
        <ecNumber evidence="12">7.2.2.12</ecNumber>
    </recommendedName>
</protein>
<feature type="transmembrane region" description="Helical" evidence="14">
    <location>
        <begin position="202"/>
        <end position="220"/>
    </location>
</feature>
<keyword evidence="6 14" id="KW-0479">Metal-binding</keyword>
<dbReference type="NCBIfam" id="TIGR01512">
    <property type="entry name" value="ATPase-IB2_Cd"/>
    <property type="match status" value="1"/>
</dbReference>
<keyword evidence="5 14" id="KW-0812">Transmembrane</keyword>
<dbReference type="PRINTS" id="PR00941">
    <property type="entry name" value="CDATPASE"/>
</dbReference>
<keyword evidence="4" id="KW-0597">Phosphoprotein</keyword>
<dbReference type="Pfam" id="PF00403">
    <property type="entry name" value="HMA"/>
    <property type="match status" value="1"/>
</dbReference>
<evidence type="ECO:0000256" key="9">
    <source>
        <dbReference type="ARBA" id="ARBA00022967"/>
    </source>
</evidence>
<dbReference type="PANTHER" id="PTHR48085:SF5">
    <property type="entry name" value="CADMIUM_ZINC-TRANSPORTING ATPASE HMA4-RELATED"/>
    <property type="match status" value="1"/>
</dbReference>
<gene>
    <name evidence="16" type="primary">cadA</name>
    <name evidence="16" type="ORF">GAO09_07690</name>
</gene>
<evidence type="ECO:0000313" key="16">
    <source>
        <dbReference type="EMBL" id="MQY45939.1"/>
    </source>
</evidence>
<comment type="catalytic activity">
    <reaction evidence="13">
        <text>Zn(2+)(in) + ATP + H2O = Zn(2+)(out) + ADP + phosphate + H(+)</text>
        <dbReference type="Rhea" id="RHEA:20621"/>
        <dbReference type="ChEBI" id="CHEBI:15377"/>
        <dbReference type="ChEBI" id="CHEBI:15378"/>
        <dbReference type="ChEBI" id="CHEBI:29105"/>
        <dbReference type="ChEBI" id="CHEBI:30616"/>
        <dbReference type="ChEBI" id="CHEBI:43474"/>
        <dbReference type="ChEBI" id="CHEBI:456216"/>
        <dbReference type="EC" id="7.2.2.12"/>
    </reaction>
</comment>
<reference evidence="16 17" key="1">
    <citation type="submission" date="2019-11" db="EMBL/GenBank/DDBJ databases">
        <title>Genome analysis of Rhizobacterium cereale a novel genus and species isolated from maize roots in North Spain.</title>
        <authorList>
            <person name="Menendez E."/>
            <person name="Flores-Felix J.D."/>
            <person name="Ramirez-Bahena M.-H."/>
            <person name="Igual J.M."/>
            <person name="Garcia-Fraile P."/>
            <person name="Peix A."/>
            <person name="Velazquez E."/>
        </authorList>
    </citation>
    <scope>NUCLEOTIDE SEQUENCE [LARGE SCALE GENOMIC DNA]</scope>
    <source>
        <strain evidence="16 17">RZME27</strain>
    </source>
</reference>
<dbReference type="Gene3D" id="3.40.1110.10">
    <property type="entry name" value="Calcium-transporting ATPase, cytoplasmic domain N"/>
    <property type="match status" value="1"/>
</dbReference>
<dbReference type="CDD" id="cd00371">
    <property type="entry name" value="HMA"/>
    <property type="match status" value="1"/>
</dbReference>
<dbReference type="InterPro" id="IPR023214">
    <property type="entry name" value="HAD_sf"/>
</dbReference>
<dbReference type="InterPro" id="IPR051014">
    <property type="entry name" value="Cation_Transport_ATPase_IB"/>
</dbReference>
<evidence type="ECO:0000256" key="10">
    <source>
        <dbReference type="ARBA" id="ARBA00022989"/>
    </source>
</evidence>
<dbReference type="RefSeq" id="WP_153353449.1">
    <property type="nucleotide sequence ID" value="NZ_JAYKOO010000003.1"/>
</dbReference>
<evidence type="ECO:0000256" key="11">
    <source>
        <dbReference type="ARBA" id="ARBA00023136"/>
    </source>
</evidence>
<dbReference type="InterPro" id="IPR008250">
    <property type="entry name" value="ATPase_P-typ_transduc_dom_A_sf"/>
</dbReference>
<keyword evidence="3 14" id="KW-1003">Cell membrane</keyword>
<dbReference type="SFLD" id="SFLDS00003">
    <property type="entry name" value="Haloacid_Dehalogenase"/>
    <property type="match status" value="1"/>
</dbReference>
<feature type="transmembrane region" description="Helical" evidence="14">
    <location>
        <begin position="376"/>
        <end position="396"/>
    </location>
</feature>
<dbReference type="PROSITE" id="PS01229">
    <property type="entry name" value="COF_2"/>
    <property type="match status" value="1"/>
</dbReference>
<dbReference type="FunFam" id="2.70.150.10:FF:000002">
    <property type="entry name" value="Copper-transporting ATPase 1, putative"/>
    <property type="match status" value="1"/>
</dbReference>
<dbReference type="SUPFAM" id="SSF81665">
    <property type="entry name" value="Calcium ATPase, transmembrane domain M"/>
    <property type="match status" value="1"/>
</dbReference>
<dbReference type="SFLD" id="SFLDF00027">
    <property type="entry name" value="p-type_atpase"/>
    <property type="match status" value="1"/>
</dbReference>
<dbReference type="Proteomes" id="UP000435138">
    <property type="component" value="Unassembled WGS sequence"/>
</dbReference>
<keyword evidence="11 14" id="KW-0472">Membrane</keyword>
<evidence type="ECO:0000313" key="17">
    <source>
        <dbReference type="Proteomes" id="UP000435138"/>
    </source>
</evidence>
<keyword evidence="8 14" id="KW-0067">ATP-binding</keyword>
<dbReference type="InterPro" id="IPR027256">
    <property type="entry name" value="P-typ_ATPase_IB"/>
</dbReference>
<evidence type="ECO:0000256" key="5">
    <source>
        <dbReference type="ARBA" id="ARBA00022692"/>
    </source>
</evidence>
<dbReference type="GO" id="GO:0016463">
    <property type="term" value="F:P-type zinc transporter activity"/>
    <property type="evidence" value="ECO:0007669"/>
    <property type="project" value="UniProtKB-EC"/>
</dbReference>
<dbReference type="GO" id="GO:0015086">
    <property type="term" value="F:cadmium ion transmembrane transporter activity"/>
    <property type="evidence" value="ECO:0007669"/>
    <property type="project" value="TreeGrafter"/>
</dbReference>
<dbReference type="EC" id="7.2.2.12" evidence="12"/>
<dbReference type="InterPro" id="IPR059000">
    <property type="entry name" value="ATPase_P-type_domA"/>
</dbReference>
<dbReference type="Gene3D" id="3.40.50.1000">
    <property type="entry name" value="HAD superfamily/HAD-like"/>
    <property type="match status" value="1"/>
</dbReference>
<feature type="transmembrane region" description="Helical" evidence="14">
    <location>
        <begin position="408"/>
        <end position="431"/>
    </location>
</feature>
<dbReference type="InterPro" id="IPR017969">
    <property type="entry name" value="Heavy-metal-associated_CS"/>
</dbReference>
<feature type="domain" description="HMA" evidence="15">
    <location>
        <begin position="5"/>
        <end position="69"/>
    </location>
</feature>
<dbReference type="InterPro" id="IPR036412">
    <property type="entry name" value="HAD-like_sf"/>
</dbReference>
<dbReference type="GO" id="GO:0016887">
    <property type="term" value="F:ATP hydrolysis activity"/>
    <property type="evidence" value="ECO:0007669"/>
    <property type="project" value="InterPro"/>
</dbReference>
<evidence type="ECO:0000256" key="14">
    <source>
        <dbReference type="RuleBase" id="RU362081"/>
    </source>
</evidence>
<evidence type="ECO:0000256" key="8">
    <source>
        <dbReference type="ARBA" id="ARBA00022840"/>
    </source>
</evidence>
<dbReference type="GO" id="GO:0005886">
    <property type="term" value="C:plasma membrane"/>
    <property type="evidence" value="ECO:0007669"/>
    <property type="project" value="UniProtKB-SubCell"/>
</dbReference>
<keyword evidence="16" id="KW-0378">Hydrolase</keyword>
<dbReference type="InterPro" id="IPR023298">
    <property type="entry name" value="ATPase_P-typ_TM_dom_sf"/>
</dbReference>
<organism evidence="16 17">
    <name type="scientific">Endobacterium cereale</name>
    <dbReference type="NCBI Taxonomy" id="2663029"/>
    <lineage>
        <taxon>Bacteria</taxon>
        <taxon>Pseudomonadati</taxon>
        <taxon>Pseudomonadota</taxon>
        <taxon>Alphaproteobacteria</taxon>
        <taxon>Hyphomicrobiales</taxon>
        <taxon>Rhizobiaceae</taxon>
        <taxon>Endobacterium</taxon>
    </lineage>
</organism>
<comment type="subcellular location">
    <subcellularLocation>
        <location evidence="1">Cell membrane</location>
        <topology evidence="1">Multi-pass membrane protein</topology>
    </subcellularLocation>
</comment>
<dbReference type="PROSITE" id="PS50846">
    <property type="entry name" value="HMA_2"/>
    <property type="match status" value="1"/>
</dbReference>